<feature type="transmembrane region" description="Helical" evidence="1">
    <location>
        <begin position="164"/>
        <end position="184"/>
    </location>
</feature>
<dbReference type="EMBL" id="STGJ01000013">
    <property type="protein sequence ID" value="TIC80590.1"/>
    <property type="molecule type" value="Genomic_DNA"/>
</dbReference>
<feature type="transmembrane region" description="Helical" evidence="1">
    <location>
        <begin position="222"/>
        <end position="239"/>
    </location>
</feature>
<evidence type="ECO:0000313" key="2">
    <source>
        <dbReference type="EMBL" id="TIC80590.1"/>
    </source>
</evidence>
<dbReference type="AlphaFoldDB" id="A0A4T0UP96"/>
<keyword evidence="1" id="KW-1133">Transmembrane helix</keyword>
<comment type="caution">
    <text evidence="2">The sequence shown here is derived from an EMBL/GenBank/DDBJ whole genome shotgun (WGS) entry which is preliminary data.</text>
</comment>
<dbReference type="OrthoDB" id="9785768at2"/>
<evidence type="ECO:0000256" key="1">
    <source>
        <dbReference type="SAM" id="Phobius"/>
    </source>
</evidence>
<sequence>MKQGRIIHYNRDGGHGIVSVDCRQYPFEISHWRADYAPELNMEVGLLLDEAGAVEDVVPCCAVFPRLAQPDAACTCPPQPWLVLVRRRAACAVRSVLGSIGWMPLAGFALFAVAMLLGDAASAAVLGSRVGGSLYAMLAHGGLSALVWLSALALVLPCLWRDRLAWLGFLLPLASVVLALFSLFNEYGALAESLRGLSDAVGAGVQAAAPARAFLGQLTLGLPFYLALAASVALALFGASRFRGHPPARHPAA</sequence>
<feature type="transmembrane region" description="Helical" evidence="1">
    <location>
        <begin position="137"/>
        <end position="157"/>
    </location>
</feature>
<keyword evidence="1" id="KW-0472">Membrane</keyword>
<reference evidence="2 3" key="1">
    <citation type="submission" date="2019-04" db="EMBL/GenBank/DDBJ databases">
        <title>Crenobacter sp. nov.</title>
        <authorList>
            <person name="Shi S."/>
        </authorList>
    </citation>
    <scope>NUCLEOTIDE SEQUENCE [LARGE SCALE GENOMIC DNA]</scope>
    <source>
        <strain evidence="2 3">GY 70310</strain>
    </source>
</reference>
<protein>
    <submittedName>
        <fullName evidence="2">Uncharacterized protein</fullName>
    </submittedName>
</protein>
<dbReference type="Proteomes" id="UP000308891">
    <property type="component" value="Unassembled WGS sequence"/>
</dbReference>
<evidence type="ECO:0000313" key="3">
    <source>
        <dbReference type="Proteomes" id="UP000308891"/>
    </source>
</evidence>
<proteinExistence type="predicted"/>
<keyword evidence="3" id="KW-1185">Reference proteome</keyword>
<feature type="transmembrane region" description="Helical" evidence="1">
    <location>
        <begin position="96"/>
        <end position="117"/>
    </location>
</feature>
<organism evidence="2 3">
    <name type="scientific">Crenobacter intestini</name>
    <dbReference type="NCBI Taxonomy" id="2563443"/>
    <lineage>
        <taxon>Bacteria</taxon>
        <taxon>Pseudomonadati</taxon>
        <taxon>Pseudomonadota</taxon>
        <taxon>Betaproteobacteria</taxon>
        <taxon>Neisseriales</taxon>
        <taxon>Neisseriaceae</taxon>
        <taxon>Crenobacter</taxon>
    </lineage>
</organism>
<name>A0A4T0UP96_9NEIS</name>
<accession>A0A4T0UP96</accession>
<gene>
    <name evidence="2" type="ORF">E5K04_12220</name>
</gene>
<keyword evidence="1" id="KW-0812">Transmembrane</keyword>
<dbReference type="RefSeq" id="WP_136554480.1">
    <property type="nucleotide sequence ID" value="NZ_STGJ01000013.1"/>
</dbReference>